<dbReference type="GO" id="GO:0008270">
    <property type="term" value="F:zinc ion binding"/>
    <property type="evidence" value="ECO:0007669"/>
    <property type="project" value="UniProtKB-KW"/>
</dbReference>
<evidence type="ECO:0000313" key="8">
    <source>
        <dbReference type="EMBL" id="EMR69565.1"/>
    </source>
</evidence>
<feature type="region of interest" description="Disordered" evidence="5">
    <location>
        <begin position="507"/>
        <end position="556"/>
    </location>
</feature>
<keyword evidence="3" id="KW-0862">Zinc</keyword>
<reference evidence="9" key="1">
    <citation type="journal article" date="2013" name="Genome Announc.">
        <title>Draft genome sequence of the grapevine dieback fungus Eutypa lata UCR-EL1.</title>
        <authorList>
            <person name="Blanco-Ulate B."/>
            <person name="Rolshausen P.E."/>
            <person name="Cantu D."/>
        </authorList>
    </citation>
    <scope>NUCLEOTIDE SEQUENCE [LARGE SCALE GENOMIC DNA]</scope>
    <source>
        <strain evidence="9">UCR-EL1</strain>
    </source>
</reference>
<dbReference type="InterPro" id="IPR003604">
    <property type="entry name" value="Matrin/U1-like-C_Znf_C2H2"/>
</dbReference>
<evidence type="ECO:0000256" key="5">
    <source>
        <dbReference type="SAM" id="MobiDB-lite"/>
    </source>
</evidence>
<evidence type="ECO:0000256" key="1">
    <source>
        <dbReference type="ARBA" id="ARBA00022723"/>
    </source>
</evidence>
<feature type="domain" description="J" evidence="6">
    <location>
        <begin position="22"/>
        <end position="88"/>
    </location>
</feature>
<evidence type="ECO:0000256" key="3">
    <source>
        <dbReference type="ARBA" id="ARBA00022833"/>
    </source>
</evidence>
<dbReference type="PROSITE" id="PS00636">
    <property type="entry name" value="DNAJ_1"/>
    <property type="match status" value="1"/>
</dbReference>
<dbReference type="PRINTS" id="PR00625">
    <property type="entry name" value="JDOMAIN"/>
</dbReference>
<dbReference type="InterPro" id="IPR022755">
    <property type="entry name" value="Znf_C2H2_jaz"/>
</dbReference>
<dbReference type="InterPro" id="IPR013087">
    <property type="entry name" value="Znf_C2H2_type"/>
</dbReference>
<dbReference type="FunFam" id="1.10.287.110:FF:000046">
    <property type="entry name" value="dnaJ homolog subfamily C member 21"/>
    <property type="match status" value="1"/>
</dbReference>
<dbReference type="SMART" id="SM00355">
    <property type="entry name" value="ZnF_C2H2"/>
    <property type="match status" value="2"/>
</dbReference>
<evidence type="ECO:0000313" key="9">
    <source>
        <dbReference type="Proteomes" id="UP000012174"/>
    </source>
</evidence>
<feature type="domain" description="C2H2-type" evidence="7">
    <location>
        <begin position="554"/>
        <end position="583"/>
    </location>
</feature>
<dbReference type="Gene3D" id="3.30.160.60">
    <property type="entry name" value="Classic Zinc Finger"/>
    <property type="match status" value="1"/>
</dbReference>
<dbReference type="InterPro" id="IPR051964">
    <property type="entry name" value="Chaperone_stress_response"/>
</dbReference>
<dbReference type="OMA" id="RANHEES"/>
<feature type="region of interest" description="Disordered" evidence="5">
    <location>
        <begin position="367"/>
        <end position="488"/>
    </location>
</feature>
<evidence type="ECO:0000259" key="6">
    <source>
        <dbReference type="PROSITE" id="PS50076"/>
    </source>
</evidence>
<feature type="region of interest" description="Disordered" evidence="5">
    <location>
        <begin position="575"/>
        <end position="599"/>
    </location>
</feature>
<dbReference type="PROSITE" id="PS50076">
    <property type="entry name" value="DNAJ_2"/>
    <property type="match status" value="1"/>
</dbReference>
<dbReference type="PANTHER" id="PTHR44029:SF1">
    <property type="entry name" value="DNAJ HOMOLOG SUBFAMILY C MEMBER 21"/>
    <property type="match status" value="1"/>
</dbReference>
<dbReference type="Pfam" id="PF21884">
    <property type="entry name" value="ZUO1-like_ZHD"/>
    <property type="match status" value="1"/>
</dbReference>
<dbReference type="AlphaFoldDB" id="M7TSD7"/>
<proteinExistence type="predicted"/>
<keyword evidence="2 4" id="KW-0863">Zinc-finger</keyword>
<dbReference type="CDD" id="cd06257">
    <property type="entry name" value="DnaJ"/>
    <property type="match status" value="1"/>
</dbReference>
<dbReference type="SUPFAM" id="SSF57667">
    <property type="entry name" value="beta-beta-alpha zinc fingers"/>
    <property type="match status" value="1"/>
</dbReference>
<protein>
    <submittedName>
        <fullName evidence="8">Uncharacterized protein</fullName>
    </submittedName>
</protein>
<feature type="compositionally biased region" description="Low complexity" evidence="5">
    <location>
        <begin position="582"/>
        <end position="591"/>
    </location>
</feature>
<dbReference type="Pfam" id="PF00226">
    <property type="entry name" value="DnaJ"/>
    <property type="match status" value="1"/>
</dbReference>
<dbReference type="KEGG" id="ela:UCREL1_3407"/>
<dbReference type="InterPro" id="IPR036869">
    <property type="entry name" value="J_dom_sf"/>
</dbReference>
<feature type="compositionally biased region" description="Basic and acidic residues" evidence="5">
    <location>
        <begin position="376"/>
        <end position="385"/>
    </location>
</feature>
<dbReference type="SMART" id="SM00271">
    <property type="entry name" value="DnaJ"/>
    <property type="match status" value="1"/>
</dbReference>
<keyword evidence="9" id="KW-1185">Reference proteome</keyword>
<dbReference type="HOGENOM" id="CLU_009539_2_1_1"/>
<dbReference type="GO" id="GO:0003676">
    <property type="term" value="F:nucleic acid binding"/>
    <property type="evidence" value="ECO:0007669"/>
    <property type="project" value="InterPro"/>
</dbReference>
<dbReference type="EMBL" id="KB706057">
    <property type="protein sequence ID" value="EMR69565.1"/>
    <property type="molecule type" value="Genomic_DNA"/>
</dbReference>
<evidence type="ECO:0000256" key="2">
    <source>
        <dbReference type="ARBA" id="ARBA00022771"/>
    </source>
</evidence>
<dbReference type="OrthoDB" id="5894at2759"/>
<dbReference type="Gene3D" id="1.10.287.110">
    <property type="entry name" value="DnaJ domain"/>
    <property type="match status" value="1"/>
</dbReference>
<organism evidence="8 9">
    <name type="scientific">Eutypa lata (strain UCR-EL1)</name>
    <name type="common">Grapevine dieback disease fungus</name>
    <name type="synonym">Eutypa armeniacae</name>
    <dbReference type="NCBI Taxonomy" id="1287681"/>
    <lineage>
        <taxon>Eukaryota</taxon>
        <taxon>Fungi</taxon>
        <taxon>Dikarya</taxon>
        <taxon>Ascomycota</taxon>
        <taxon>Pezizomycotina</taxon>
        <taxon>Sordariomycetes</taxon>
        <taxon>Xylariomycetidae</taxon>
        <taxon>Xylariales</taxon>
        <taxon>Diatrypaceae</taxon>
        <taxon>Eutypa</taxon>
    </lineage>
</organism>
<evidence type="ECO:0000256" key="4">
    <source>
        <dbReference type="PROSITE-ProRule" id="PRU00042"/>
    </source>
</evidence>
<dbReference type="InterPro" id="IPR001623">
    <property type="entry name" value="DnaJ_domain"/>
</dbReference>
<dbReference type="PROSITE" id="PS00028">
    <property type="entry name" value="ZINC_FINGER_C2H2_1"/>
    <property type="match status" value="2"/>
</dbReference>
<dbReference type="eggNOG" id="KOG0717">
    <property type="taxonomic scope" value="Eukaryota"/>
</dbReference>
<dbReference type="InterPro" id="IPR018253">
    <property type="entry name" value="DnaJ_domain_CS"/>
</dbReference>
<dbReference type="STRING" id="1287681.M7TSD7"/>
<gene>
    <name evidence="8" type="ORF">UCREL1_3407</name>
</gene>
<feature type="compositionally biased region" description="Basic residues" evidence="5">
    <location>
        <begin position="530"/>
        <end position="543"/>
    </location>
</feature>
<dbReference type="InterPro" id="IPR036236">
    <property type="entry name" value="Znf_C2H2_sf"/>
</dbReference>
<dbReference type="PANTHER" id="PTHR44029">
    <property type="entry name" value="DNAJ HOMOLOG SUBFAMILY C MEMBER 21"/>
    <property type="match status" value="1"/>
</dbReference>
<dbReference type="PROSITE" id="PS50157">
    <property type="entry name" value="ZINC_FINGER_C2H2_2"/>
    <property type="match status" value="1"/>
</dbReference>
<feature type="compositionally biased region" description="Acidic residues" evidence="5">
    <location>
        <begin position="452"/>
        <end position="463"/>
    </location>
</feature>
<sequence>MGAEQSSNRGAAAADNAPQKTDYYELLGVDNHAGDDEIKKAYRKKALELHPDRNYGDVERATQKFAEVQAAYEVLSDPQERAWYDSHRDAILRGDDPTDDKASAPTQYHNVRLTTTDEIYALIGRFNKTVPLDDSPGSFFTVLRETFDRIADAEYAAAAAEDPEDGLVTPIEYPSFGTSQDDDKSVKVFYVVWQNFSTRLSFAWRDRWRLADAPDRRVRRLMEKENKKLREDAAREFADAVRSLVVFVRKRDPRYAPNTQSEAERQKVLRDAAAAQAARSRAAHQEKLRKNDADEFIIPEWAQSRSDEKEAHVGEFTESEDESEVEQIECVVCSKTFKSERQYETHEKSKKHLKAVQLLRRQMKKENANLDLDLDLGERESKEEAVPTTVVAADEEEPPEDDDGDNNNNSTNNGDVDEQEDSEDDSRPETPLTEATTGRAETASRITTAAASDEDESEEDDDEYASRDAVEARLTGGAKQTKANTDDNKEEIAAAADDDDLTLAGQVGDIALQNESEDGSQPPPSSSQRKMGKAKAKREKKAARQAVEAASGSHICTGCNTTFDSRTWLFKHLEESGHAALKTTTTPTTKSGGKKKKKR</sequence>
<feature type="region of interest" description="Disordered" evidence="5">
    <location>
        <begin position="1"/>
        <end position="20"/>
    </location>
</feature>
<dbReference type="SUPFAM" id="SSF46565">
    <property type="entry name" value="Chaperone J-domain"/>
    <property type="match status" value="1"/>
</dbReference>
<dbReference type="SMART" id="SM00451">
    <property type="entry name" value="ZnF_U1"/>
    <property type="match status" value="1"/>
</dbReference>
<dbReference type="Pfam" id="PF12171">
    <property type="entry name" value="zf-C2H2_jaz"/>
    <property type="match status" value="1"/>
</dbReference>
<dbReference type="Proteomes" id="UP000012174">
    <property type="component" value="Unassembled WGS sequence"/>
</dbReference>
<feature type="compositionally biased region" description="Acidic residues" evidence="5">
    <location>
        <begin position="415"/>
        <end position="426"/>
    </location>
</feature>
<evidence type="ECO:0000259" key="7">
    <source>
        <dbReference type="PROSITE" id="PS50157"/>
    </source>
</evidence>
<keyword evidence="1" id="KW-0479">Metal-binding</keyword>
<name>M7TSD7_EUTLA</name>
<accession>M7TSD7</accession>
<feature type="compositionally biased region" description="Acidic residues" evidence="5">
    <location>
        <begin position="393"/>
        <end position="405"/>
    </location>
</feature>
<dbReference type="GO" id="GO:0005737">
    <property type="term" value="C:cytoplasm"/>
    <property type="evidence" value="ECO:0007669"/>
    <property type="project" value="TreeGrafter"/>
</dbReference>
<dbReference type="InterPro" id="IPR054076">
    <property type="entry name" value="ZUO1-like_ZHD"/>
</dbReference>